<keyword evidence="3" id="KW-1003">Cell membrane</keyword>
<keyword evidence="9" id="KW-1185">Reference proteome</keyword>
<dbReference type="Proteomes" id="UP001627284">
    <property type="component" value="Unassembled WGS sequence"/>
</dbReference>
<keyword evidence="4" id="KW-0812">Transmembrane</keyword>
<evidence type="ECO:0000256" key="3">
    <source>
        <dbReference type="ARBA" id="ARBA00022475"/>
    </source>
</evidence>
<dbReference type="AlphaFoldDB" id="A0ABD2V4Y3"/>
<protein>
    <submittedName>
        <fullName evidence="8">Uncharacterized protein</fullName>
    </submittedName>
</protein>
<evidence type="ECO:0000256" key="5">
    <source>
        <dbReference type="ARBA" id="ARBA00022989"/>
    </source>
</evidence>
<proteinExistence type="inferred from homology"/>
<evidence type="ECO:0000313" key="9">
    <source>
        <dbReference type="Proteomes" id="UP001627284"/>
    </source>
</evidence>
<dbReference type="PANTHER" id="PTHR33102">
    <property type="entry name" value="DVL19-RELATED-RELATED"/>
    <property type="match status" value="1"/>
</dbReference>
<evidence type="ECO:0000256" key="6">
    <source>
        <dbReference type="ARBA" id="ARBA00023136"/>
    </source>
</evidence>
<evidence type="ECO:0000313" key="8">
    <source>
        <dbReference type="EMBL" id="KAL3375759.1"/>
    </source>
</evidence>
<keyword evidence="2" id="KW-0217">Developmental protein</keyword>
<comment type="caution">
    <text evidence="8">The sequence shown here is derived from an EMBL/GenBank/DDBJ whole genome shotgun (WGS) entry which is preliminary data.</text>
</comment>
<accession>A0ABD2V4Y3</accession>
<sequence>FLSTFFHQGPAPIELFSPYYYSFLNLFLSSPLPKPKVINFTTSNQELIMADQQVSSYMNGSSKKKNNISRKCASLIKEQRARIYILRRCATMLLCWYIQGDE</sequence>
<dbReference type="GO" id="GO:0005886">
    <property type="term" value="C:plasma membrane"/>
    <property type="evidence" value="ECO:0007669"/>
    <property type="project" value="UniProtKB-SubCell"/>
</dbReference>
<evidence type="ECO:0000256" key="1">
    <source>
        <dbReference type="ARBA" id="ARBA00004162"/>
    </source>
</evidence>
<dbReference type="EMBL" id="JBJKTR010000003">
    <property type="protein sequence ID" value="KAL3375759.1"/>
    <property type="molecule type" value="Genomic_DNA"/>
</dbReference>
<organism evidence="8 9">
    <name type="scientific">Solanum stoloniferum</name>
    <dbReference type="NCBI Taxonomy" id="62892"/>
    <lineage>
        <taxon>Eukaryota</taxon>
        <taxon>Viridiplantae</taxon>
        <taxon>Streptophyta</taxon>
        <taxon>Embryophyta</taxon>
        <taxon>Tracheophyta</taxon>
        <taxon>Spermatophyta</taxon>
        <taxon>Magnoliopsida</taxon>
        <taxon>eudicotyledons</taxon>
        <taxon>Gunneridae</taxon>
        <taxon>Pentapetalae</taxon>
        <taxon>asterids</taxon>
        <taxon>lamiids</taxon>
        <taxon>Solanales</taxon>
        <taxon>Solanaceae</taxon>
        <taxon>Solanoideae</taxon>
        <taxon>Solaneae</taxon>
        <taxon>Solanum</taxon>
    </lineage>
</organism>
<gene>
    <name evidence="8" type="ORF">AABB24_006956</name>
</gene>
<comment type="subcellular location">
    <subcellularLocation>
        <location evidence="1">Cell membrane</location>
        <topology evidence="1">Single-pass membrane protein</topology>
    </subcellularLocation>
</comment>
<evidence type="ECO:0000256" key="2">
    <source>
        <dbReference type="ARBA" id="ARBA00022473"/>
    </source>
</evidence>
<keyword evidence="6" id="KW-0472">Membrane</keyword>
<feature type="non-terminal residue" evidence="8">
    <location>
        <position position="1"/>
    </location>
</feature>
<dbReference type="GO" id="GO:0048367">
    <property type="term" value="P:shoot system development"/>
    <property type="evidence" value="ECO:0007669"/>
    <property type="project" value="UniProtKB-ARBA"/>
</dbReference>
<dbReference type="InterPro" id="IPR012552">
    <property type="entry name" value="DVL"/>
</dbReference>
<dbReference type="Pfam" id="PF08137">
    <property type="entry name" value="DVL"/>
    <property type="match status" value="1"/>
</dbReference>
<name>A0ABD2V4Y3_9SOLN</name>
<dbReference type="InterPro" id="IPR051525">
    <property type="entry name" value="DVL_RTFL_regulatory"/>
</dbReference>
<comment type="similarity">
    <text evidence="7">Belongs to the DVL/RTFL small polypeptides family.</text>
</comment>
<reference evidence="8 9" key="1">
    <citation type="submission" date="2024-05" db="EMBL/GenBank/DDBJ databases">
        <title>De novo assembly of an allotetraploid wild potato.</title>
        <authorList>
            <person name="Hosaka A.J."/>
        </authorList>
    </citation>
    <scope>NUCLEOTIDE SEQUENCE [LARGE SCALE GENOMIC DNA]</scope>
    <source>
        <tissue evidence="8">Young leaves</tissue>
    </source>
</reference>
<evidence type="ECO:0000256" key="4">
    <source>
        <dbReference type="ARBA" id="ARBA00022692"/>
    </source>
</evidence>
<keyword evidence="5" id="KW-1133">Transmembrane helix</keyword>
<evidence type="ECO:0000256" key="7">
    <source>
        <dbReference type="ARBA" id="ARBA00024340"/>
    </source>
</evidence>